<feature type="chain" id="PRO_5039335768" evidence="1">
    <location>
        <begin position="22"/>
        <end position="162"/>
    </location>
</feature>
<comment type="caution">
    <text evidence="3">The sequence shown here is derived from an EMBL/GenBank/DDBJ whole genome shotgun (WGS) entry which is preliminary data.</text>
</comment>
<dbReference type="Proteomes" id="UP000824014">
    <property type="component" value="Unassembled WGS sequence"/>
</dbReference>
<dbReference type="InterPro" id="IPR036249">
    <property type="entry name" value="Thioredoxin-like_sf"/>
</dbReference>
<accession>A0A9D2DD50</accession>
<evidence type="ECO:0000259" key="2">
    <source>
        <dbReference type="PROSITE" id="PS51352"/>
    </source>
</evidence>
<evidence type="ECO:0000313" key="3">
    <source>
        <dbReference type="EMBL" id="HIZ14682.1"/>
    </source>
</evidence>
<feature type="signal peptide" evidence="1">
    <location>
        <begin position="1"/>
        <end position="21"/>
    </location>
</feature>
<keyword evidence="1" id="KW-0732">Signal</keyword>
<feature type="domain" description="Thioredoxin" evidence="2">
    <location>
        <begin position="17"/>
        <end position="162"/>
    </location>
</feature>
<dbReference type="InterPro" id="IPR013766">
    <property type="entry name" value="Thioredoxin_domain"/>
</dbReference>
<dbReference type="PANTHER" id="PTHR42852:SF17">
    <property type="entry name" value="THIOREDOXIN-LIKE PROTEIN HI_1115"/>
    <property type="match status" value="1"/>
</dbReference>
<proteinExistence type="predicted"/>
<gene>
    <name evidence="3" type="ORF">H9816_02030</name>
</gene>
<dbReference type="EMBL" id="DXCC01000005">
    <property type="protein sequence ID" value="HIZ14682.1"/>
    <property type="molecule type" value="Genomic_DNA"/>
</dbReference>
<protein>
    <submittedName>
        <fullName evidence="3">TlpA family protein disulfide reductase</fullName>
    </submittedName>
</protein>
<reference evidence="3" key="2">
    <citation type="submission" date="2021-04" db="EMBL/GenBank/DDBJ databases">
        <authorList>
            <person name="Gilroy R."/>
        </authorList>
    </citation>
    <scope>NUCLEOTIDE SEQUENCE</scope>
    <source>
        <strain evidence="3">ChiHjej11B10-19426</strain>
    </source>
</reference>
<dbReference type="PROSITE" id="PS51352">
    <property type="entry name" value="THIOREDOXIN_2"/>
    <property type="match status" value="1"/>
</dbReference>
<dbReference type="Pfam" id="PF08534">
    <property type="entry name" value="Redoxin"/>
    <property type="match status" value="1"/>
</dbReference>
<dbReference type="InterPro" id="IPR013740">
    <property type="entry name" value="Redoxin"/>
</dbReference>
<name>A0A9D2DD50_9BACT</name>
<sequence length="162" mass="17901">MKKFFVAAVLALFAGIGMTMAQMPDVKIENHQGNVISTRSLLKAGKPTIISFWSITCKPCLMELNAINDQMIDWLDEADFQVVAVSIDDTRSSAKAKALASGSGWNDFIVLYDKNQDFKRAMNVNLTPQVFIMDADGKIVYSHTGYTPGSEAELFKIVKSLQ</sequence>
<dbReference type="InterPro" id="IPR050553">
    <property type="entry name" value="Thioredoxin_ResA/DsbE_sf"/>
</dbReference>
<dbReference type="CDD" id="cd02966">
    <property type="entry name" value="TlpA_like_family"/>
    <property type="match status" value="1"/>
</dbReference>
<reference evidence="3" key="1">
    <citation type="journal article" date="2021" name="PeerJ">
        <title>Extensive microbial diversity within the chicken gut microbiome revealed by metagenomics and culture.</title>
        <authorList>
            <person name="Gilroy R."/>
            <person name="Ravi A."/>
            <person name="Getino M."/>
            <person name="Pursley I."/>
            <person name="Horton D.L."/>
            <person name="Alikhan N.F."/>
            <person name="Baker D."/>
            <person name="Gharbi K."/>
            <person name="Hall N."/>
            <person name="Watson M."/>
            <person name="Adriaenssens E.M."/>
            <person name="Foster-Nyarko E."/>
            <person name="Jarju S."/>
            <person name="Secka A."/>
            <person name="Antonio M."/>
            <person name="Oren A."/>
            <person name="Chaudhuri R.R."/>
            <person name="La Ragione R."/>
            <person name="Hildebrand F."/>
            <person name="Pallen M.J."/>
        </authorList>
    </citation>
    <scope>NUCLEOTIDE SEQUENCE</scope>
    <source>
        <strain evidence="3">ChiHjej11B10-19426</strain>
    </source>
</reference>
<dbReference type="Gene3D" id="3.40.30.10">
    <property type="entry name" value="Glutaredoxin"/>
    <property type="match status" value="1"/>
</dbReference>
<dbReference type="PANTHER" id="PTHR42852">
    <property type="entry name" value="THIOL:DISULFIDE INTERCHANGE PROTEIN DSBE"/>
    <property type="match status" value="1"/>
</dbReference>
<dbReference type="SUPFAM" id="SSF52833">
    <property type="entry name" value="Thioredoxin-like"/>
    <property type="match status" value="1"/>
</dbReference>
<evidence type="ECO:0000313" key="4">
    <source>
        <dbReference type="Proteomes" id="UP000824014"/>
    </source>
</evidence>
<dbReference type="AlphaFoldDB" id="A0A9D2DD50"/>
<evidence type="ECO:0000256" key="1">
    <source>
        <dbReference type="SAM" id="SignalP"/>
    </source>
</evidence>
<organism evidence="3 4">
    <name type="scientific">Candidatus Tidjanibacter faecipullorum</name>
    <dbReference type="NCBI Taxonomy" id="2838766"/>
    <lineage>
        <taxon>Bacteria</taxon>
        <taxon>Pseudomonadati</taxon>
        <taxon>Bacteroidota</taxon>
        <taxon>Bacteroidia</taxon>
        <taxon>Bacteroidales</taxon>
        <taxon>Rikenellaceae</taxon>
        <taxon>Tidjanibacter</taxon>
    </lineage>
</organism>
<dbReference type="GO" id="GO:0016491">
    <property type="term" value="F:oxidoreductase activity"/>
    <property type="evidence" value="ECO:0007669"/>
    <property type="project" value="InterPro"/>
</dbReference>